<protein>
    <submittedName>
        <fullName evidence="2">Uncharacterized protein</fullName>
    </submittedName>
</protein>
<dbReference type="RefSeq" id="WP_185659911.1">
    <property type="nucleotide sequence ID" value="NZ_CAWPOO010000007.1"/>
</dbReference>
<feature type="compositionally biased region" description="Basic and acidic residues" evidence="1">
    <location>
        <begin position="38"/>
        <end position="47"/>
    </location>
</feature>
<feature type="region of interest" description="Disordered" evidence="1">
    <location>
        <begin position="1"/>
        <end position="20"/>
    </location>
</feature>
<dbReference type="EMBL" id="JACHVC010000007">
    <property type="protein sequence ID" value="MBC2606027.1"/>
    <property type="molecule type" value="Genomic_DNA"/>
</dbReference>
<evidence type="ECO:0000256" key="1">
    <source>
        <dbReference type="SAM" id="MobiDB-lite"/>
    </source>
</evidence>
<gene>
    <name evidence="2" type="ORF">H5P27_08215</name>
</gene>
<dbReference type="AlphaFoldDB" id="A0A7X1B5K3"/>
<reference evidence="2 3" key="1">
    <citation type="submission" date="2020-07" db="EMBL/GenBank/DDBJ databases">
        <authorList>
            <person name="Feng X."/>
        </authorList>
    </citation>
    <scope>NUCLEOTIDE SEQUENCE [LARGE SCALE GENOMIC DNA]</scope>
    <source>
        <strain evidence="2 3">JCM23202</strain>
    </source>
</reference>
<keyword evidence="3" id="KW-1185">Reference proteome</keyword>
<name>A0A7X1B5K3_9BACT</name>
<comment type="caution">
    <text evidence="2">The sequence shown here is derived from an EMBL/GenBank/DDBJ whole genome shotgun (WGS) entry which is preliminary data.</text>
</comment>
<feature type="compositionally biased region" description="Basic and acidic residues" evidence="1">
    <location>
        <begin position="10"/>
        <end position="20"/>
    </location>
</feature>
<evidence type="ECO:0000313" key="2">
    <source>
        <dbReference type="EMBL" id="MBC2606027.1"/>
    </source>
</evidence>
<evidence type="ECO:0000313" key="3">
    <source>
        <dbReference type="Proteomes" id="UP000526501"/>
    </source>
</evidence>
<sequence>MDSYLSGREQLGESKKSKDSFKLMASGDSFGQLSSPPAEDREEKESCGEGGSKVSYVTEGGRVTKIVVTCNCGQVTEIDCQYED</sequence>
<organism evidence="2 3">
    <name type="scientific">Pelagicoccus albus</name>
    <dbReference type="NCBI Taxonomy" id="415222"/>
    <lineage>
        <taxon>Bacteria</taxon>
        <taxon>Pseudomonadati</taxon>
        <taxon>Verrucomicrobiota</taxon>
        <taxon>Opitutia</taxon>
        <taxon>Puniceicoccales</taxon>
        <taxon>Pelagicoccaceae</taxon>
        <taxon>Pelagicoccus</taxon>
    </lineage>
</organism>
<proteinExistence type="predicted"/>
<dbReference type="Proteomes" id="UP000526501">
    <property type="component" value="Unassembled WGS sequence"/>
</dbReference>
<accession>A0A7X1B5K3</accession>
<feature type="region of interest" description="Disordered" evidence="1">
    <location>
        <begin position="26"/>
        <end position="52"/>
    </location>
</feature>